<proteinExistence type="predicted"/>
<evidence type="ECO:0000313" key="3">
    <source>
        <dbReference type="EMBL" id="MTV98836.1"/>
    </source>
</evidence>
<dbReference type="EMBL" id="CABCSJ010000003">
    <property type="protein sequence ID" value="VST65899.1"/>
    <property type="molecule type" value="Genomic_DNA"/>
</dbReference>
<dbReference type="EMBL" id="CABBZR010000002">
    <property type="protein sequence ID" value="VSJ51186.1"/>
    <property type="molecule type" value="Genomic_DNA"/>
</dbReference>
<sequence>MKREVISNGNDGPSQEILIFTKQIRHWILSDQVISGKRKLFFREDTPKEILDLYENIKSKLDFAYQEVHSNNGLKKYEK</sequence>
<dbReference type="EMBL" id="CABABW010000008">
    <property type="protein sequence ID" value="VRI36104.1"/>
    <property type="molecule type" value="Genomic_DNA"/>
</dbReference>
<reference evidence="8 9" key="1">
    <citation type="submission" date="2019-04" db="EMBL/GenBank/DDBJ databases">
        <authorList>
            <consortium name="Pathogen Informatics"/>
        </authorList>
    </citation>
    <scope>NUCLEOTIDE SEQUENCE [LARGE SCALE GENOMIC DNA]</scope>
    <source>
        <strain evidence="4 8">GPSC232</strain>
        <strain evidence="5 10">GPSC38</strain>
        <strain evidence="6 11">GPSC535</strain>
        <strain evidence="7 9">GPSC559</strain>
    </source>
</reference>
<evidence type="ECO:0000313" key="6">
    <source>
        <dbReference type="EMBL" id="VST65899.1"/>
    </source>
</evidence>
<evidence type="ECO:0000313" key="12">
    <source>
        <dbReference type="Proteomes" id="UP000437160"/>
    </source>
</evidence>
<gene>
    <name evidence="2" type="ORF">GM535_02020</name>
    <name evidence="3" type="ORF">GM536_07010</name>
    <name evidence="1" type="ORF">GM540_01450</name>
    <name evidence="5" type="ORF">SAMEA104154639_00536</name>
    <name evidence="4" type="ORF">SAMEA3381574_01179</name>
    <name evidence="6" type="ORF">SAMEA3389245_00924</name>
    <name evidence="7" type="ORF">SAMEA4038883_00925</name>
</gene>
<dbReference type="Proteomes" id="UP000304540">
    <property type="component" value="Unassembled WGS sequence"/>
</dbReference>
<accession>A0A0B7LCT1</accession>
<dbReference type="EMBL" id="WNHN01000004">
    <property type="protein sequence ID" value="MTV76104.1"/>
    <property type="molecule type" value="Genomic_DNA"/>
</dbReference>
<evidence type="ECO:0000313" key="5">
    <source>
        <dbReference type="EMBL" id="VSJ51186.1"/>
    </source>
</evidence>
<dbReference type="Proteomes" id="UP000310997">
    <property type="component" value="Unassembled WGS sequence"/>
</dbReference>
<dbReference type="Proteomes" id="UP000437160">
    <property type="component" value="Unassembled WGS sequence"/>
</dbReference>
<dbReference type="Proteomes" id="UP000483094">
    <property type="component" value="Unassembled WGS sequence"/>
</dbReference>
<evidence type="ECO:0000313" key="1">
    <source>
        <dbReference type="EMBL" id="MTV72705.1"/>
    </source>
</evidence>
<evidence type="ECO:0000313" key="10">
    <source>
        <dbReference type="Proteomes" id="UP000314170"/>
    </source>
</evidence>
<evidence type="ECO:0000313" key="7">
    <source>
        <dbReference type="EMBL" id="VTE38168.1"/>
    </source>
</evidence>
<dbReference type="EMBL" id="WNIA01000033">
    <property type="protein sequence ID" value="MTV98836.1"/>
    <property type="molecule type" value="Genomic_DNA"/>
</dbReference>
<evidence type="ECO:0000313" key="11">
    <source>
        <dbReference type="Proteomes" id="UP000405447"/>
    </source>
</evidence>
<name>A0A0B7LCT1_STREE</name>
<organism evidence="7 9">
    <name type="scientific">Streptococcus pneumoniae</name>
    <dbReference type="NCBI Taxonomy" id="1313"/>
    <lineage>
        <taxon>Bacteria</taxon>
        <taxon>Bacillati</taxon>
        <taxon>Bacillota</taxon>
        <taxon>Bacilli</taxon>
        <taxon>Lactobacillales</taxon>
        <taxon>Streptococcaceae</taxon>
        <taxon>Streptococcus</taxon>
    </lineage>
</organism>
<evidence type="ECO:0000313" key="8">
    <source>
        <dbReference type="Proteomes" id="UP000304540"/>
    </source>
</evidence>
<evidence type="ECO:0000313" key="9">
    <source>
        <dbReference type="Proteomes" id="UP000310997"/>
    </source>
</evidence>
<dbReference type="AlphaFoldDB" id="A0A0B7LCT1"/>
<dbReference type="Proteomes" id="UP000314170">
    <property type="component" value="Unassembled WGS sequence"/>
</dbReference>
<evidence type="ECO:0000313" key="13">
    <source>
        <dbReference type="Proteomes" id="UP000483094"/>
    </source>
</evidence>
<dbReference type="Proteomes" id="UP000729182">
    <property type="component" value="Unassembled WGS sequence"/>
</dbReference>
<dbReference type="EMBL" id="CABDLL010000006">
    <property type="protein sequence ID" value="VTE38168.1"/>
    <property type="molecule type" value="Genomic_DNA"/>
</dbReference>
<evidence type="ECO:0000313" key="2">
    <source>
        <dbReference type="EMBL" id="MTV76104.1"/>
    </source>
</evidence>
<evidence type="ECO:0000313" key="4">
    <source>
        <dbReference type="EMBL" id="VRI36104.1"/>
    </source>
</evidence>
<dbReference type="EMBL" id="WNHQ01000054">
    <property type="protein sequence ID" value="MTV72705.1"/>
    <property type="molecule type" value="Genomic_DNA"/>
</dbReference>
<dbReference type="Proteomes" id="UP000405447">
    <property type="component" value="Unassembled WGS sequence"/>
</dbReference>
<reference evidence="12 13" key="2">
    <citation type="submission" date="2019-11" db="EMBL/GenBank/DDBJ databases">
        <title>Growth characteristics of pneumococcus vary with the chemical composition of the capsule and with environmental conditions.</title>
        <authorList>
            <person name="Tothpal A."/>
            <person name="Desobry K."/>
            <person name="Joshi S."/>
            <person name="Wyllie A.L."/>
            <person name="Weinberger D.M."/>
        </authorList>
    </citation>
    <scope>NUCLEOTIDE SEQUENCE [LARGE SCALE GENOMIC DNA]</scope>
    <source>
        <strain evidence="2">Pnumococcus10A</strain>
        <strain evidence="12 13">pnumococcus19F</strain>
        <strain evidence="1">Pnumococcus19F</strain>
    </source>
</reference>
<protein>
    <submittedName>
        <fullName evidence="7">Uncharacterized protein</fullName>
    </submittedName>
</protein>
<dbReference type="RefSeq" id="WP_000818078.1">
    <property type="nucleotide sequence ID" value="NZ_AP018936.1"/>
</dbReference>